<reference evidence="2 3" key="1">
    <citation type="submission" date="2022-08" db="EMBL/GenBank/DDBJ databases">
        <title>Aerococcaceae sp. nov isolated from spoiled eye mask.</title>
        <authorList>
            <person name="Zhou G."/>
            <person name="Xie X.-B."/>
            <person name="Shi Q.-S."/>
            <person name="Wang Y.-S."/>
            <person name="Wen X."/>
            <person name="Peng H."/>
            <person name="Yang X.-J."/>
            <person name="Tao H.-B."/>
            <person name="Huang X.-M."/>
        </authorList>
    </citation>
    <scope>NUCLEOTIDE SEQUENCE [LARGE SCALE GENOMIC DNA]</scope>
    <source>
        <strain evidence="3">DM20194951</strain>
    </source>
</reference>
<dbReference type="InterPro" id="IPR050266">
    <property type="entry name" value="AB_hydrolase_sf"/>
</dbReference>
<organism evidence="2 3">
    <name type="scientific">Fundicoccus culcitae</name>
    <dbReference type="NCBI Taxonomy" id="2969821"/>
    <lineage>
        <taxon>Bacteria</taxon>
        <taxon>Bacillati</taxon>
        <taxon>Bacillota</taxon>
        <taxon>Bacilli</taxon>
        <taxon>Lactobacillales</taxon>
        <taxon>Aerococcaceae</taxon>
        <taxon>Fundicoccus</taxon>
    </lineage>
</organism>
<dbReference type="PANTHER" id="PTHR43798">
    <property type="entry name" value="MONOACYLGLYCEROL LIPASE"/>
    <property type="match status" value="1"/>
</dbReference>
<dbReference type="GO" id="GO:0016787">
    <property type="term" value="F:hydrolase activity"/>
    <property type="evidence" value="ECO:0007669"/>
    <property type="project" value="UniProtKB-KW"/>
</dbReference>
<keyword evidence="2" id="KW-0378">Hydrolase</keyword>
<accession>A0ABY5P925</accession>
<gene>
    <name evidence="2" type="ORF">NRE15_05485</name>
</gene>
<dbReference type="InterPro" id="IPR029058">
    <property type="entry name" value="AB_hydrolase_fold"/>
</dbReference>
<dbReference type="InterPro" id="IPR000073">
    <property type="entry name" value="AB_hydrolase_1"/>
</dbReference>
<dbReference type="Pfam" id="PF00561">
    <property type="entry name" value="Abhydrolase_1"/>
    <property type="match status" value="1"/>
</dbReference>
<dbReference type="PANTHER" id="PTHR43798:SF5">
    <property type="entry name" value="MONOACYLGLYCEROL LIPASE ABHD6"/>
    <property type="match status" value="1"/>
</dbReference>
<dbReference type="RefSeq" id="WP_313794588.1">
    <property type="nucleotide sequence ID" value="NZ_CP102453.1"/>
</dbReference>
<evidence type="ECO:0000313" key="3">
    <source>
        <dbReference type="Proteomes" id="UP001315967"/>
    </source>
</evidence>
<dbReference type="SUPFAM" id="SSF53474">
    <property type="entry name" value="alpha/beta-Hydrolases"/>
    <property type="match status" value="1"/>
</dbReference>
<sequence>MEERIVEIGESKLKIFDNNGGDRGTIIGIHGLTGNGMQLNFYSKHFAKEGYRVITMDLRGRGESSEGEKPSSIFNHAEDIKALIEALGISNPILMGYSMGGFISAIVASEIPDVKGVVLLDGAATMTEHQKPIVEPSFSRLSKHWSSQEEYVQTVAQGYEAFGIPTDENIVSVLTYEIKDHGDYWENKAEEATIREDWSTFWEFDISKYGQTINVPVLLIICEGNIGSNPPLFLDEHYTKTIESIKDITVFHTPANHYNLVFTRRDDVVNEIEIFLKNKIN</sequence>
<protein>
    <submittedName>
        <fullName evidence="2">Alpha/beta hydrolase</fullName>
    </submittedName>
</protein>
<feature type="domain" description="AB hydrolase-1" evidence="1">
    <location>
        <begin position="25"/>
        <end position="144"/>
    </location>
</feature>
<dbReference type="EMBL" id="CP102453">
    <property type="protein sequence ID" value="UUX35095.1"/>
    <property type="molecule type" value="Genomic_DNA"/>
</dbReference>
<keyword evidence="3" id="KW-1185">Reference proteome</keyword>
<dbReference type="Proteomes" id="UP001315967">
    <property type="component" value="Chromosome"/>
</dbReference>
<name>A0ABY5P925_9LACT</name>
<dbReference type="Gene3D" id="3.40.50.1820">
    <property type="entry name" value="alpha/beta hydrolase"/>
    <property type="match status" value="1"/>
</dbReference>
<evidence type="ECO:0000313" key="2">
    <source>
        <dbReference type="EMBL" id="UUX35095.1"/>
    </source>
</evidence>
<proteinExistence type="predicted"/>
<evidence type="ECO:0000259" key="1">
    <source>
        <dbReference type="Pfam" id="PF00561"/>
    </source>
</evidence>